<keyword evidence="8 9" id="KW-0694">RNA-binding</keyword>
<dbReference type="InterPro" id="IPR004087">
    <property type="entry name" value="KH_dom"/>
</dbReference>
<dbReference type="SUPFAM" id="SSF55666">
    <property type="entry name" value="Ribonuclease PH domain 2-like"/>
    <property type="match status" value="2"/>
</dbReference>
<dbReference type="Gene3D" id="2.40.50.140">
    <property type="entry name" value="Nucleic acid-binding proteins"/>
    <property type="match status" value="1"/>
</dbReference>
<dbReference type="Pfam" id="PF00013">
    <property type="entry name" value="KH_1"/>
    <property type="match status" value="1"/>
</dbReference>
<dbReference type="PIRSF" id="PIRSF005499">
    <property type="entry name" value="PNPase"/>
    <property type="match status" value="1"/>
</dbReference>
<evidence type="ECO:0000256" key="9">
    <source>
        <dbReference type="HAMAP-Rule" id="MF_01595"/>
    </source>
</evidence>
<evidence type="ECO:0000256" key="2">
    <source>
        <dbReference type="ARBA" id="ARBA00007404"/>
    </source>
</evidence>
<protein>
    <recommendedName>
        <fullName evidence="9">Polyribonucleotide nucleotidyltransferase</fullName>
        <ecNumber evidence="9">2.7.7.8</ecNumber>
    </recommendedName>
    <alternativeName>
        <fullName evidence="9">Polynucleotide phosphorylase</fullName>
        <shortName evidence="9">PNPase</shortName>
    </alternativeName>
</protein>
<comment type="function">
    <text evidence="9">Involved in mRNA degradation. Catalyzes the phosphorolysis of single-stranded polyribonucleotides processively in the 3'- to 5'-direction.</text>
</comment>
<comment type="subcellular location">
    <subcellularLocation>
        <location evidence="1 9">Cytoplasm</location>
    </subcellularLocation>
</comment>
<comment type="caution">
    <text evidence="11">The sequence shown here is derived from an EMBL/GenBank/DDBJ whole genome shotgun (WGS) entry which is preliminary data.</text>
</comment>
<dbReference type="InterPro" id="IPR036456">
    <property type="entry name" value="PNPase_PH_RNA-bd_sf"/>
</dbReference>
<keyword evidence="6 9" id="KW-0479">Metal-binding</keyword>
<evidence type="ECO:0000256" key="7">
    <source>
        <dbReference type="ARBA" id="ARBA00022842"/>
    </source>
</evidence>
<evidence type="ECO:0000259" key="10">
    <source>
        <dbReference type="PROSITE" id="PS50126"/>
    </source>
</evidence>
<dbReference type="InterPro" id="IPR004088">
    <property type="entry name" value="KH_dom_type_1"/>
</dbReference>
<organism evidence="11 12">
    <name type="scientific">Stenotrophomonas maltophilia</name>
    <name type="common">Pseudomonas maltophilia</name>
    <name type="synonym">Xanthomonas maltophilia</name>
    <dbReference type="NCBI Taxonomy" id="40324"/>
    <lineage>
        <taxon>Bacteria</taxon>
        <taxon>Pseudomonadati</taxon>
        <taxon>Pseudomonadota</taxon>
        <taxon>Gammaproteobacteria</taxon>
        <taxon>Lysobacterales</taxon>
        <taxon>Lysobacteraceae</taxon>
        <taxon>Stenotrophomonas</taxon>
        <taxon>Stenotrophomonas maltophilia group</taxon>
    </lineage>
</organism>
<dbReference type="InterPro" id="IPR036612">
    <property type="entry name" value="KH_dom_type_1_sf"/>
</dbReference>
<dbReference type="SUPFAM" id="SSF46915">
    <property type="entry name" value="Polynucleotide phosphorylase/guanosine pentaphosphate synthase (PNPase/GPSI), domain 3"/>
    <property type="match status" value="1"/>
</dbReference>
<name>A0AAJ2JDL6_STEMA</name>
<dbReference type="Pfam" id="PF03725">
    <property type="entry name" value="RNase_PH_C"/>
    <property type="match status" value="2"/>
</dbReference>
<dbReference type="InterPro" id="IPR015848">
    <property type="entry name" value="PNPase_PH_RNA-bd_bac/org-type"/>
</dbReference>
<keyword evidence="4 9" id="KW-0808">Transferase</keyword>
<dbReference type="CDD" id="cd11364">
    <property type="entry name" value="RNase_PH_PNPase_2"/>
    <property type="match status" value="1"/>
</dbReference>
<feature type="binding site" evidence="9">
    <location>
        <position position="493"/>
    </location>
    <ligand>
        <name>Mg(2+)</name>
        <dbReference type="ChEBI" id="CHEBI:18420"/>
    </ligand>
</feature>
<dbReference type="Gene3D" id="3.30.230.70">
    <property type="entry name" value="GHMP Kinase, N-terminal domain"/>
    <property type="match status" value="2"/>
</dbReference>
<evidence type="ECO:0000256" key="8">
    <source>
        <dbReference type="ARBA" id="ARBA00022884"/>
    </source>
</evidence>
<keyword evidence="3 9" id="KW-0963">Cytoplasm</keyword>
<evidence type="ECO:0000313" key="12">
    <source>
        <dbReference type="Proteomes" id="UP001251948"/>
    </source>
</evidence>
<comment type="similarity">
    <text evidence="2 9">Belongs to the polyribonucleotide nucleotidyltransferase family.</text>
</comment>
<dbReference type="GO" id="GO:0000175">
    <property type="term" value="F:3'-5'-RNA exonuclease activity"/>
    <property type="evidence" value="ECO:0007669"/>
    <property type="project" value="TreeGrafter"/>
</dbReference>
<evidence type="ECO:0000256" key="5">
    <source>
        <dbReference type="ARBA" id="ARBA00022695"/>
    </source>
</evidence>
<dbReference type="CDD" id="cd11363">
    <property type="entry name" value="RNase_PH_PNPase_1"/>
    <property type="match status" value="1"/>
</dbReference>
<dbReference type="NCBIfam" id="TIGR03591">
    <property type="entry name" value="polynuc_phos"/>
    <property type="match status" value="1"/>
</dbReference>
<evidence type="ECO:0000256" key="6">
    <source>
        <dbReference type="ARBA" id="ARBA00022723"/>
    </source>
</evidence>
<sequence>MAKITKTFQYGKHTVTLETGEVARQASGAVIVKMDDTVLLVTAVAAKSAREGQDFFPLTVDYQEKFYAGGRIPGGFFKREGRATEKETLISRLIDRPIRPLFPEDYKNEVQIIATVMSLNPDVDGDIPALIGASAALALAGTPFMGPIGAAKVGYKNGEYILNPTVSELADSQLELVVAGTSNAVLMVESEAALLSEEVMLGAVTFGHREMQKVINAINELTVEAGTKPSTWEAPAKNDALISALKEAIGPRLGEAFQVRDKLQRRDAISAIKKDVVETLSGRVAAEGWNPAELSKEFGELEYRTMRDSVLDTKVRIDGRALDTVRPIAVKTGVLPRTHGSSLFTRGETQAIVTITLGTARDGQVIDAVAGEYKENFLFHYNFPPFSVGECGRMMGPKRREIGHGRLAKRGVLAVMPSLEAFPYTIRVVSEITESNGSSSMASVCGSSLALMDAGVPVKAPVAGIAMGLVKEGERFVVLSDILGDEDHLGDMDFKVAGTAEGISALQMDIKIEGITEEIMKQALQQAKAGRLHILGEMAHGLTAPRSELSDYAPRLLTIKIHPDKIREVIGKGGSTIQAITKETGTQIDIQDDGTIVIASVNAIAAQAAKARIEQITSDVEPGRIYEGKVAKIMDFGAFVTILPGKDGLVHVSQISSDRVEKVGDVLKEGDVVKVKVLEVDKQGRIRLSMKAVEEGDAVSAE</sequence>
<dbReference type="FunFam" id="2.40.50.140:FF:000023">
    <property type="entry name" value="Polyribonucleotide nucleotidyltransferase"/>
    <property type="match status" value="1"/>
</dbReference>
<dbReference type="Gene3D" id="3.30.1370.10">
    <property type="entry name" value="K Homology domain, type 1"/>
    <property type="match status" value="1"/>
</dbReference>
<dbReference type="FunFam" id="3.30.230.70:FF:000001">
    <property type="entry name" value="Polyribonucleotide nucleotidyltransferase"/>
    <property type="match status" value="1"/>
</dbReference>
<dbReference type="InterPro" id="IPR015847">
    <property type="entry name" value="ExoRNase_PH_dom2"/>
</dbReference>
<gene>
    <name evidence="9 11" type="primary">pnp</name>
    <name evidence="11" type="ORF">ROV92_15865</name>
</gene>
<dbReference type="EC" id="2.7.7.8" evidence="9"/>
<dbReference type="GO" id="GO:0005829">
    <property type="term" value="C:cytosol"/>
    <property type="evidence" value="ECO:0007669"/>
    <property type="project" value="UniProtKB-ARBA"/>
</dbReference>
<comment type="catalytic activity">
    <reaction evidence="9">
        <text>RNA(n+1) + phosphate = RNA(n) + a ribonucleoside 5'-diphosphate</text>
        <dbReference type="Rhea" id="RHEA:22096"/>
        <dbReference type="Rhea" id="RHEA-COMP:14527"/>
        <dbReference type="Rhea" id="RHEA-COMP:17342"/>
        <dbReference type="ChEBI" id="CHEBI:43474"/>
        <dbReference type="ChEBI" id="CHEBI:57930"/>
        <dbReference type="ChEBI" id="CHEBI:140395"/>
        <dbReference type="EC" id="2.7.7.8"/>
    </reaction>
</comment>
<dbReference type="GO" id="GO:0006402">
    <property type="term" value="P:mRNA catabolic process"/>
    <property type="evidence" value="ECO:0007669"/>
    <property type="project" value="UniProtKB-UniRule"/>
</dbReference>
<dbReference type="SUPFAM" id="SSF50249">
    <property type="entry name" value="Nucleic acid-binding proteins"/>
    <property type="match status" value="1"/>
</dbReference>
<proteinExistence type="inferred from homology"/>
<dbReference type="AlphaFoldDB" id="A0AAJ2JDL6"/>
<dbReference type="InterPro" id="IPR001247">
    <property type="entry name" value="ExoRNase_PH_dom1"/>
</dbReference>
<dbReference type="FunFam" id="3.30.1370.10:FF:000001">
    <property type="entry name" value="Polyribonucleotide nucleotidyltransferase"/>
    <property type="match status" value="1"/>
</dbReference>
<feature type="binding site" evidence="9">
    <location>
        <position position="487"/>
    </location>
    <ligand>
        <name>Mg(2+)</name>
        <dbReference type="ChEBI" id="CHEBI:18420"/>
    </ligand>
</feature>
<evidence type="ECO:0000256" key="4">
    <source>
        <dbReference type="ARBA" id="ARBA00022679"/>
    </source>
</evidence>
<dbReference type="FunFam" id="3.30.230.70:FF:000002">
    <property type="entry name" value="Polyribonucleotide nucleotidyltransferase"/>
    <property type="match status" value="1"/>
</dbReference>
<dbReference type="NCBIfam" id="NF008805">
    <property type="entry name" value="PRK11824.1"/>
    <property type="match status" value="1"/>
</dbReference>
<comment type="cofactor">
    <cofactor evidence="9">
        <name>Mg(2+)</name>
        <dbReference type="ChEBI" id="CHEBI:18420"/>
    </cofactor>
</comment>
<dbReference type="CDD" id="cd02393">
    <property type="entry name" value="KH-I_PNPase"/>
    <property type="match status" value="1"/>
</dbReference>
<evidence type="ECO:0000256" key="3">
    <source>
        <dbReference type="ARBA" id="ARBA00022490"/>
    </source>
</evidence>
<dbReference type="PANTHER" id="PTHR11252">
    <property type="entry name" value="POLYRIBONUCLEOTIDE NUCLEOTIDYLTRANSFERASE"/>
    <property type="match status" value="1"/>
</dbReference>
<reference evidence="11" key="1">
    <citation type="submission" date="2023-07" db="EMBL/GenBank/DDBJ databases">
        <title>Comparative genomics of clinical Stenotrophomonas maltophilia isolates reveals regions of diversity which correlate with colonization and persistence in vivo.</title>
        <authorList>
            <person name="Mcdaniel M.S."/>
            <person name="Swords W.E."/>
            <person name="Sumpter N.A."/>
            <person name="Lindgren N.R."/>
            <person name="Billiot C.E."/>
        </authorList>
    </citation>
    <scope>NUCLEOTIDE SEQUENCE</scope>
    <source>
        <strain evidence="11">Ism4</strain>
    </source>
</reference>
<dbReference type="InterPro" id="IPR036345">
    <property type="entry name" value="ExoRNase_PH_dom2_sf"/>
</dbReference>
<dbReference type="PROSITE" id="PS50126">
    <property type="entry name" value="S1"/>
    <property type="match status" value="1"/>
</dbReference>
<dbReference type="InterPro" id="IPR027408">
    <property type="entry name" value="PNPase/RNase_PH_dom_sf"/>
</dbReference>
<dbReference type="RefSeq" id="WP_312563285.1">
    <property type="nucleotide sequence ID" value="NZ_JAVSKO010000006.1"/>
</dbReference>
<comment type="subunit">
    <text evidence="9">Component of the RNA degradosome, which is a multiprotein complex involved in RNA processing and mRNA degradation.</text>
</comment>
<dbReference type="HAMAP" id="MF_01595">
    <property type="entry name" value="PNPase"/>
    <property type="match status" value="1"/>
</dbReference>
<evidence type="ECO:0000313" key="11">
    <source>
        <dbReference type="EMBL" id="MDT3469459.1"/>
    </source>
</evidence>
<dbReference type="GO" id="GO:0004654">
    <property type="term" value="F:polyribonucleotide nucleotidyltransferase activity"/>
    <property type="evidence" value="ECO:0007669"/>
    <property type="project" value="UniProtKB-UniRule"/>
</dbReference>
<dbReference type="SMART" id="SM00316">
    <property type="entry name" value="S1"/>
    <property type="match status" value="1"/>
</dbReference>
<dbReference type="GO" id="GO:0006396">
    <property type="term" value="P:RNA processing"/>
    <property type="evidence" value="ECO:0007669"/>
    <property type="project" value="InterPro"/>
</dbReference>
<dbReference type="Pfam" id="PF01138">
    <property type="entry name" value="RNase_PH"/>
    <property type="match status" value="2"/>
</dbReference>
<dbReference type="SUPFAM" id="SSF54211">
    <property type="entry name" value="Ribosomal protein S5 domain 2-like"/>
    <property type="match status" value="2"/>
</dbReference>
<evidence type="ECO:0000256" key="1">
    <source>
        <dbReference type="ARBA" id="ARBA00004496"/>
    </source>
</evidence>
<dbReference type="CDD" id="cd04472">
    <property type="entry name" value="S1_PNPase"/>
    <property type="match status" value="1"/>
</dbReference>
<dbReference type="Pfam" id="PF03726">
    <property type="entry name" value="PNPase"/>
    <property type="match status" value="1"/>
</dbReference>
<dbReference type="PROSITE" id="PS50084">
    <property type="entry name" value="KH_TYPE_1"/>
    <property type="match status" value="1"/>
</dbReference>
<dbReference type="InterPro" id="IPR012162">
    <property type="entry name" value="PNPase"/>
</dbReference>
<dbReference type="GO" id="GO:0000287">
    <property type="term" value="F:magnesium ion binding"/>
    <property type="evidence" value="ECO:0007669"/>
    <property type="project" value="UniProtKB-UniRule"/>
</dbReference>
<dbReference type="Pfam" id="PF00575">
    <property type="entry name" value="S1"/>
    <property type="match status" value="1"/>
</dbReference>
<dbReference type="InterPro" id="IPR020568">
    <property type="entry name" value="Ribosomal_Su5_D2-typ_SF"/>
</dbReference>
<keyword evidence="5 9" id="KW-0548">Nucleotidyltransferase</keyword>
<dbReference type="SMART" id="SM00322">
    <property type="entry name" value="KH"/>
    <property type="match status" value="1"/>
</dbReference>
<dbReference type="SUPFAM" id="SSF54791">
    <property type="entry name" value="Eukaryotic type KH-domain (KH-domain type I)"/>
    <property type="match status" value="1"/>
</dbReference>
<dbReference type="InterPro" id="IPR003029">
    <property type="entry name" value="S1_domain"/>
</dbReference>
<keyword evidence="7 9" id="KW-0460">Magnesium</keyword>
<dbReference type="InterPro" id="IPR012340">
    <property type="entry name" value="NA-bd_OB-fold"/>
</dbReference>
<feature type="domain" description="S1 motif" evidence="10">
    <location>
        <begin position="623"/>
        <end position="691"/>
    </location>
</feature>
<dbReference type="EMBL" id="JAVSKO010000006">
    <property type="protein sequence ID" value="MDT3469459.1"/>
    <property type="molecule type" value="Genomic_DNA"/>
</dbReference>
<dbReference type="PANTHER" id="PTHR11252:SF0">
    <property type="entry name" value="POLYRIBONUCLEOTIDE NUCLEOTIDYLTRANSFERASE 1, MITOCHONDRIAL"/>
    <property type="match status" value="1"/>
</dbReference>
<dbReference type="GO" id="GO:0003723">
    <property type="term" value="F:RNA binding"/>
    <property type="evidence" value="ECO:0007669"/>
    <property type="project" value="UniProtKB-UniRule"/>
</dbReference>
<accession>A0AAJ2JDL6</accession>
<dbReference type="Proteomes" id="UP001251948">
    <property type="component" value="Unassembled WGS sequence"/>
</dbReference>